<feature type="region of interest" description="Disordered" evidence="1">
    <location>
        <begin position="153"/>
        <end position="197"/>
    </location>
</feature>
<evidence type="ECO:0000313" key="4">
    <source>
        <dbReference type="Proteomes" id="UP001239522"/>
    </source>
</evidence>
<dbReference type="EMBL" id="CP120997">
    <property type="protein sequence ID" value="WLQ35393.1"/>
    <property type="molecule type" value="Genomic_DNA"/>
</dbReference>
<keyword evidence="4" id="KW-1185">Reference proteome</keyword>
<accession>A0ABY9HLH3</accession>
<evidence type="ECO:0000256" key="2">
    <source>
        <dbReference type="SAM" id="Phobius"/>
    </source>
</evidence>
<feature type="transmembrane region" description="Helical" evidence="2">
    <location>
        <begin position="20"/>
        <end position="45"/>
    </location>
</feature>
<dbReference type="RefSeq" id="WP_306056050.1">
    <property type="nucleotide sequence ID" value="NZ_CP120997.1"/>
</dbReference>
<sequence length="197" mass="20503">MRSGPPHSAGRLPARQSVVYRTIAVCGGIAVAVTLLVLGVAVATWPSPPPPGTTDERQLRYSMERGAGEYAHSLFDASRSGPLTEAGLAAVPLPAEGAVEVAGLSRDSDVTVVTFSMHALYGRPGDLKKTTACYRVELVERLDYPNLKPEADAACSARTRPRGAEPRGAQTNDSASGPSGGTRPSAAARVSRPRIAA</sequence>
<keyword evidence="2" id="KW-0812">Transmembrane</keyword>
<keyword evidence="2" id="KW-0472">Membrane</keyword>
<reference evidence="3 4" key="1">
    <citation type="submission" date="2023-03" db="EMBL/GenBank/DDBJ databases">
        <title>Isolation and description of six Streptomyces strains from soil environments, able to metabolize different microbial glucans.</title>
        <authorList>
            <person name="Widen T."/>
            <person name="Larsbrink J."/>
        </authorList>
    </citation>
    <scope>NUCLEOTIDE SEQUENCE [LARGE SCALE GENOMIC DNA]</scope>
    <source>
        <strain evidence="3 4">Mut1</strain>
    </source>
</reference>
<proteinExistence type="predicted"/>
<evidence type="ECO:0000313" key="3">
    <source>
        <dbReference type="EMBL" id="WLQ35393.1"/>
    </source>
</evidence>
<name>A0ABY9HLH3_9ACTN</name>
<dbReference type="Proteomes" id="UP001239522">
    <property type="component" value="Chromosome"/>
</dbReference>
<gene>
    <name evidence="3" type="ORF">P8A18_19055</name>
</gene>
<keyword evidence="2" id="KW-1133">Transmembrane helix</keyword>
<evidence type="ECO:0000256" key="1">
    <source>
        <dbReference type="SAM" id="MobiDB-lite"/>
    </source>
</evidence>
<protein>
    <submittedName>
        <fullName evidence="3">Uncharacterized protein</fullName>
    </submittedName>
</protein>
<organism evidence="3 4">
    <name type="scientific">Streptomyces castrisilvae</name>
    <dbReference type="NCBI Taxonomy" id="3033811"/>
    <lineage>
        <taxon>Bacteria</taxon>
        <taxon>Bacillati</taxon>
        <taxon>Actinomycetota</taxon>
        <taxon>Actinomycetes</taxon>
        <taxon>Kitasatosporales</taxon>
        <taxon>Streptomycetaceae</taxon>
        <taxon>Streptomyces</taxon>
    </lineage>
</organism>
<feature type="compositionally biased region" description="Low complexity" evidence="1">
    <location>
        <begin position="183"/>
        <end position="197"/>
    </location>
</feature>